<sequence length="303" mass="33401">MKGFIGLTKRHLLLYFKDIQSVVFSLLTSIIVFVLYLLFLKGTFVDAINSVMNGLESIINSKDIEMLVNGILLTGIMGSAMITVPYNCLTTVVKDRENKIDYDISATPMKRWQIILSYFVSSVISAFVMTAIIFTIGLITLNAMGDTCLSVKTIIKLYGVIILGAISATAFFMIIVLFFKSSSACAAFFGMLSAATGFVIGAYIPVSQFSDSVQTACNIFPASHITVLFRNTLLSGVLEKINNDIGGLDQGKFAESIQDIFSFQAYMFGEHLKTNMSVIYTCVFASITIIVMTLLYAKTYKRR</sequence>
<feature type="transmembrane region" description="Helical" evidence="5">
    <location>
        <begin position="157"/>
        <end position="179"/>
    </location>
</feature>
<evidence type="ECO:0000313" key="8">
    <source>
        <dbReference type="Proteomes" id="UP000289166"/>
    </source>
</evidence>
<reference evidence="8" key="1">
    <citation type="submission" date="2018-11" db="EMBL/GenBank/DDBJ databases">
        <title>Genome sequencing of a novel mesophilic and cellulolytic organism within the genus Hungateiclostridium.</title>
        <authorList>
            <person name="Rettenmaier R."/>
            <person name="Liebl W."/>
            <person name="Zverlov V."/>
        </authorList>
    </citation>
    <scope>NUCLEOTIDE SEQUENCE [LARGE SCALE GENOMIC DNA]</scope>
    <source>
        <strain evidence="8">N2K1</strain>
    </source>
</reference>
<feature type="transmembrane region" description="Helical" evidence="5">
    <location>
        <begin position="277"/>
        <end position="297"/>
    </location>
</feature>
<protein>
    <submittedName>
        <fullName evidence="7">ABC transporter permease</fullName>
    </submittedName>
</protein>
<feature type="transmembrane region" description="Helical" evidence="5">
    <location>
        <begin position="21"/>
        <end position="39"/>
    </location>
</feature>
<gene>
    <name evidence="7" type="ORF">EFD62_01260</name>
</gene>
<dbReference type="OrthoDB" id="162334at2"/>
<accession>A0A4V1K2K3</accession>
<keyword evidence="2 5" id="KW-0812">Transmembrane</keyword>
<dbReference type="Pfam" id="PF12698">
    <property type="entry name" value="ABC2_membrane_3"/>
    <property type="match status" value="1"/>
</dbReference>
<name>A0A4V1K2K3_9FIRM</name>
<keyword evidence="3 5" id="KW-1133">Transmembrane helix</keyword>
<dbReference type="PANTHER" id="PTHR43229:SF2">
    <property type="entry name" value="NODULATION PROTEIN J"/>
    <property type="match status" value="1"/>
</dbReference>
<dbReference type="GO" id="GO:0016020">
    <property type="term" value="C:membrane"/>
    <property type="evidence" value="ECO:0007669"/>
    <property type="project" value="UniProtKB-SubCell"/>
</dbReference>
<keyword evidence="8" id="KW-1185">Reference proteome</keyword>
<feature type="transmembrane region" description="Helical" evidence="5">
    <location>
        <begin position="186"/>
        <end position="204"/>
    </location>
</feature>
<evidence type="ECO:0000313" key="7">
    <source>
        <dbReference type="EMBL" id="RXE60589.1"/>
    </source>
</evidence>
<comment type="caution">
    <text evidence="7">The sequence shown here is derived from an EMBL/GenBank/DDBJ whole genome shotgun (WGS) entry which is preliminary data.</text>
</comment>
<dbReference type="InterPro" id="IPR013525">
    <property type="entry name" value="ABC2_TM"/>
</dbReference>
<feature type="transmembrane region" description="Helical" evidence="5">
    <location>
        <begin position="114"/>
        <end position="137"/>
    </location>
</feature>
<dbReference type="InterPro" id="IPR051784">
    <property type="entry name" value="Nod_factor_ABC_transporter"/>
</dbReference>
<evidence type="ECO:0000259" key="6">
    <source>
        <dbReference type="Pfam" id="PF12698"/>
    </source>
</evidence>
<evidence type="ECO:0000256" key="4">
    <source>
        <dbReference type="ARBA" id="ARBA00023136"/>
    </source>
</evidence>
<proteinExistence type="predicted"/>
<dbReference type="GO" id="GO:0140359">
    <property type="term" value="F:ABC-type transporter activity"/>
    <property type="evidence" value="ECO:0007669"/>
    <property type="project" value="InterPro"/>
</dbReference>
<dbReference type="RefSeq" id="WP_069194657.1">
    <property type="nucleotide sequence ID" value="NZ_RLII01000001.1"/>
</dbReference>
<keyword evidence="4 5" id="KW-0472">Membrane</keyword>
<evidence type="ECO:0000256" key="1">
    <source>
        <dbReference type="ARBA" id="ARBA00004141"/>
    </source>
</evidence>
<organism evidence="7 8">
    <name type="scientific">Acetivibrio mesophilus</name>
    <dbReference type="NCBI Taxonomy" id="2487273"/>
    <lineage>
        <taxon>Bacteria</taxon>
        <taxon>Bacillati</taxon>
        <taxon>Bacillota</taxon>
        <taxon>Clostridia</taxon>
        <taxon>Eubacteriales</taxon>
        <taxon>Oscillospiraceae</taxon>
        <taxon>Acetivibrio</taxon>
    </lineage>
</organism>
<feature type="transmembrane region" description="Helical" evidence="5">
    <location>
        <begin position="71"/>
        <end position="93"/>
    </location>
</feature>
<comment type="subcellular location">
    <subcellularLocation>
        <location evidence="1">Membrane</location>
        <topology evidence="1">Multi-pass membrane protein</topology>
    </subcellularLocation>
</comment>
<dbReference type="EMBL" id="RLII01000001">
    <property type="protein sequence ID" value="RXE60589.1"/>
    <property type="molecule type" value="Genomic_DNA"/>
</dbReference>
<dbReference type="PANTHER" id="PTHR43229">
    <property type="entry name" value="NODULATION PROTEIN J"/>
    <property type="match status" value="1"/>
</dbReference>
<dbReference type="Proteomes" id="UP000289166">
    <property type="component" value="Unassembled WGS sequence"/>
</dbReference>
<evidence type="ECO:0000256" key="5">
    <source>
        <dbReference type="SAM" id="Phobius"/>
    </source>
</evidence>
<evidence type="ECO:0000256" key="3">
    <source>
        <dbReference type="ARBA" id="ARBA00022989"/>
    </source>
</evidence>
<dbReference type="AlphaFoldDB" id="A0A4V1K2K3"/>
<evidence type="ECO:0000256" key="2">
    <source>
        <dbReference type="ARBA" id="ARBA00022692"/>
    </source>
</evidence>
<feature type="domain" description="ABC-2 type transporter transmembrane" evidence="6">
    <location>
        <begin position="66"/>
        <end position="293"/>
    </location>
</feature>